<evidence type="ECO:0000313" key="8">
    <source>
        <dbReference type="Proteomes" id="UP000554286"/>
    </source>
</evidence>
<gene>
    <name evidence="7" type="ORF">GGD89_003910</name>
</gene>
<dbReference type="EMBL" id="JACIGK010000068">
    <property type="protein sequence ID" value="MBB4268246.1"/>
    <property type="molecule type" value="Genomic_DNA"/>
</dbReference>
<dbReference type="InterPro" id="IPR027417">
    <property type="entry name" value="P-loop_NTPase"/>
</dbReference>
<dbReference type="Proteomes" id="UP000554286">
    <property type="component" value="Unassembled WGS sequence"/>
</dbReference>
<dbReference type="GO" id="GO:0019284">
    <property type="term" value="P:L-methionine salvage from S-adenosylmethionine"/>
    <property type="evidence" value="ECO:0007669"/>
    <property type="project" value="TreeGrafter"/>
</dbReference>
<dbReference type="AlphaFoldDB" id="A0A7W6RHT6"/>
<evidence type="ECO:0000256" key="2">
    <source>
        <dbReference type="ARBA" id="ARBA00022737"/>
    </source>
</evidence>
<dbReference type="Pfam" id="PF00805">
    <property type="entry name" value="Pentapeptide"/>
    <property type="match status" value="1"/>
</dbReference>
<evidence type="ECO:0000313" key="7">
    <source>
        <dbReference type="EMBL" id="MBB4268246.1"/>
    </source>
</evidence>
<feature type="non-terminal residue" evidence="7">
    <location>
        <position position="1108"/>
    </location>
</feature>
<keyword evidence="1 3" id="KW-0853">WD repeat</keyword>
<dbReference type="PANTHER" id="PTHR46832:SF1">
    <property type="entry name" value="5'-METHYLTHIOADENOSINE_S-ADENOSYLHOMOCYSTEINE NUCLEOSIDASE"/>
    <property type="match status" value="1"/>
</dbReference>
<dbReference type="RefSeq" id="WP_184049065.1">
    <property type="nucleotide sequence ID" value="NZ_JACIGK010000068.1"/>
</dbReference>
<dbReference type="Pfam" id="PF00400">
    <property type="entry name" value="WD40"/>
    <property type="match status" value="2"/>
</dbReference>
<evidence type="ECO:0000256" key="1">
    <source>
        <dbReference type="ARBA" id="ARBA00022574"/>
    </source>
</evidence>
<dbReference type="Pfam" id="PF22737">
    <property type="entry name" value="NNH6"/>
    <property type="match status" value="1"/>
</dbReference>
<proteinExistence type="predicted"/>
<dbReference type="Gene3D" id="2.160.20.80">
    <property type="entry name" value="E3 ubiquitin-protein ligase SopA"/>
    <property type="match status" value="1"/>
</dbReference>
<feature type="domain" description="NACHT N-terminal Helical" evidence="6">
    <location>
        <begin position="7"/>
        <end position="119"/>
    </location>
</feature>
<feature type="repeat" description="WD" evidence="3">
    <location>
        <begin position="1068"/>
        <end position="1108"/>
    </location>
</feature>
<reference evidence="7 8" key="1">
    <citation type="submission" date="2020-08" db="EMBL/GenBank/DDBJ databases">
        <title>Genome sequencing of Purple Non-Sulfur Bacteria from various extreme environments.</title>
        <authorList>
            <person name="Mayer M."/>
        </authorList>
    </citation>
    <scope>NUCLEOTIDE SEQUENCE [LARGE SCALE GENOMIC DNA]</scope>
    <source>
        <strain evidence="7 8">JA131</strain>
    </source>
</reference>
<evidence type="ECO:0000256" key="4">
    <source>
        <dbReference type="SAM" id="MobiDB-lite"/>
    </source>
</evidence>
<accession>A0A7W6RHT6</accession>
<dbReference type="Gene3D" id="3.40.50.1580">
    <property type="entry name" value="Nucleoside phosphorylase domain"/>
    <property type="match status" value="1"/>
</dbReference>
<sequence length="1108" mass="121741">MTEPLTRYFARKHLEATLLHLPGGLPDLTRKLIETMGDDGRVQVKALHGALFPLSTTASANASLNRLLTALNKAAGDHNIPVAVKVTTDKKGGPAKRWVWCEGEAALTATAYTSDLNAVPEGRRQTSQRGLVMGTPVVLMTFNEHETAAVMACFAGETPPRTDASGTYPLTDLGLHGTYQVYHLVSRQGPHHARDATTFAIKKVKPAAVIAVGIAFGINAGKQRVGDVLIPTCVRDYDSARINADGSRTPRGDRPPVSEPLLNRLYLLDHTCRSVPDWPTLRFGPLLSGASLIDHRPSRDALLVIEPEAVGGEMEGSAIERACRGTRTDWMVIKGICDFADGNKDARTKDQDQRLAADHAARVVKALLMMGGTGPAAPPPSDGGPDEDETNLSDPLDGASIVPHALLTDHRRLPDGHFQCRATGRPISLHKQDLEPRALRHDDTPGEEVLPFIREWIDDADGPPLLALLAEYGMGKTITCQQVATELLETRQREGAGPIPLYFDLRHVTLRKERVPTLAEALADCIERGWHDRGDGGAFTLENVFDWIAQGAVVIFDGLDEVLVKLDATEGQTFTNALLKLLADARARAKDAGRPCRLKIIIACRTAYFPTVRAQQTHFTQEERGEFGPRAYAALLLLPWDEAQIRAYLSVALPGLEAERVLETIRSVHNLEELAERPFTLKLVAEYIPEIERRRAAGLRVQGVTLYRAMAQRWLERDQGKHRILPDHKMRLVAHLAAHLWTGGRTELPAEDLQAWFHDWREGRPDLRRYQAMSVDQLEEDLRTATFLSRRDDGQSSAFRFAHTSLLEFFLADFLYRAAAEDRPEGWVMRVPSRETLDFLGQMFAEAEAPDALRRAEAWRHQRRPHTGELLLSYALRARARGWPVPTLHGIDLSGANLHGLVLDGGTEGWSLGPARLAGCNLSEARWINLTLDGATFSDAHMNRAILMDCRLRRARLDGARLPGTVFRRCALDDTDWTGARGYRTQIQYGAVDEGIGPRPMSAKAEPAVLRLPGATVPSGTRLVSLTGHGGSVNACAWSPDGRVLASAGDDGTLRLWDAETGEPRAVLKGHENRVLACAWSPDGRVLASAGDDGTLRLWDAETGEPRA</sequence>
<dbReference type="GO" id="GO:0005829">
    <property type="term" value="C:cytosol"/>
    <property type="evidence" value="ECO:0007669"/>
    <property type="project" value="TreeGrafter"/>
</dbReference>
<evidence type="ECO:0000256" key="3">
    <source>
        <dbReference type="PROSITE-ProRule" id="PRU00221"/>
    </source>
</evidence>
<organism evidence="7 8">
    <name type="scientific">Roseospira visakhapatnamensis</name>
    <dbReference type="NCBI Taxonomy" id="390880"/>
    <lineage>
        <taxon>Bacteria</taxon>
        <taxon>Pseudomonadati</taxon>
        <taxon>Pseudomonadota</taxon>
        <taxon>Alphaproteobacteria</taxon>
        <taxon>Rhodospirillales</taxon>
        <taxon>Rhodospirillaceae</taxon>
        <taxon>Roseospira</taxon>
    </lineage>
</organism>
<keyword evidence="8" id="KW-1185">Reference proteome</keyword>
<dbReference type="PROSITE" id="PS00678">
    <property type="entry name" value="WD_REPEATS_1"/>
    <property type="match status" value="2"/>
</dbReference>
<dbReference type="SUPFAM" id="SSF53167">
    <property type="entry name" value="Purine and uridine phosphorylases"/>
    <property type="match status" value="1"/>
</dbReference>
<dbReference type="GO" id="GO:0008782">
    <property type="term" value="F:adenosylhomocysteine nucleosidase activity"/>
    <property type="evidence" value="ECO:0007669"/>
    <property type="project" value="TreeGrafter"/>
</dbReference>
<dbReference type="InterPro" id="IPR000845">
    <property type="entry name" value="Nucleoside_phosphorylase_d"/>
</dbReference>
<dbReference type="PROSITE" id="PS50082">
    <property type="entry name" value="WD_REPEATS_2"/>
    <property type="match status" value="2"/>
</dbReference>
<dbReference type="SUPFAM" id="SSF141571">
    <property type="entry name" value="Pentapeptide repeat-like"/>
    <property type="match status" value="1"/>
</dbReference>
<dbReference type="GO" id="GO:0009116">
    <property type="term" value="P:nucleoside metabolic process"/>
    <property type="evidence" value="ECO:0007669"/>
    <property type="project" value="InterPro"/>
</dbReference>
<dbReference type="InterPro" id="IPR035994">
    <property type="entry name" value="Nucleoside_phosphorylase_sf"/>
</dbReference>
<dbReference type="SMART" id="SM00320">
    <property type="entry name" value="WD40"/>
    <property type="match status" value="2"/>
</dbReference>
<dbReference type="GO" id="GO:0008930">
    <property type="term" value="F:methylthioadenosine nucleosidase activity"/>
    <property type="evidence" value="ECO:0007669"/>
    <property type="project" value="TreeGrafter"/>
</dbReference>
<dbReference type="InterPro" id="IPR036322">
    <property type="entry name" value="WD40_repeat_dom_sf"/>
</dbReference>
<feature type="repeat" description="WD" evidence="3">
    <location>
        <begin position="1026"/>
        <end position="1067"/>
    </location>
</feature>
<dbReference type="InterPro" id="IPR019775">
    <property type="entry name" value="WD40_repeat_CS"/>
</dbReference>
<feature type="region of interest" description="Disordered" evidence="4">
    <location>
        <begin position="370"/>
        <end position="393"/>
    </location>
</feature>
<keyword evidence="2" id="KW-0677">Repeat</keyword>
<name>A0A7W6RHT6_9PROT</name>
<dbReference type="PANTHER" id="PTHR46832">
    <property type="entry name" value="5'-METHYLTHIOADENOSINE/S-ADENOSYLHOMOCYSTEINE NUCLEOSIDASE"/>
    <property type="match status" value="1"/>
</dbReference>
<dbReference type="InterPro" id="IPR001680">
    <property type="entry name" value="WD40_rpt"/>
</dbReference>
<evidence type="ECO:0000259" key="6">
    <source>
        <dbReference type="Pfam" id="PF22737"/>
    </source>
</evidence>
<dbReference type="PROSITE" id="PS50294">
    <property type="entry name" value="WD_REPEATS_REGION"/>
    <property type="match status" value="2"/>
</dbReference>
<comment type="caution">
    <text evidence="7">The sequence shown here is derived from an EMBL/GenBank/DDBJ whole genome shotgun (WGS) entry which is preliminary data.</text>
</comment>
<dbReference type="Pfam" id="PF01048">
    <property type="entry name" value="PNP_UDP_1"/>
    <property type="match status" value="1"/>
</dbReference>
<dbReference type="Gene3D" id="2.130.10.10">
    <property type="entry name" value="YVTN repeat-like/Quinoprotein amine dehydrogenase"/>
    <property type="match status" value="1"/>
</dbReference>
<feature type="domain" description="Nucleoside phosphorylase" evidence="5">
    <location>
        <begin position="137"/>
        <end position="368"/>
    </location>
</feature>
<dbReference type="InterPro" id="IPR001646">
    <property type="entry name" value="5peptide_repeat"/>
</dbReference>
<protein>
    <submittedName>
        <fullName evidence="7">Nucleoside phosphorylase/uncharacterized protein YjbI with pentapeptide repeats</fullName>
    </submittedName>
</protein>
<dbReference type="Gene3D" id="3.40.50.300">
    <property type="entry name" value="P-loop containing nucleotide triphosphate hydrolases"/>
    <property type="match status" value="1"/>
</dbReference>
<dbReference type="InterPro" id="IPR054737">
    <property type="entry name" value="NNH6"/>
</dbReference>
<dbReference type="InterPro" id="IPR015943">
    <property type="entry name" value="WD40/YVTN_repeat-like_dom_sf"/>
</dbReference>
<dbReference type="SUPFAM" id="SSF52540">
    <property type="entry name" value="P-loop containing nucleoside triphosphate hydrolases"/>
    <property type="match status" value="1"/>
</dbReference>
<evidence type="ECO:0000259" key="5">
    <source>
        <dbReference type="Pfam" id="PF01048"/>
    </source>
</evidence>
<dbReference type="SUPFAM" id="SSF50978">
    <property type="entry name" value="WD40 repeat-like"/>
    <property type="match status" value="1"/>
</dbReference>